<comment type="subcellular location">
    <subcellularLocation>
        <location evidence="3">Cytoplasm</location>
        <location evidence="3">Cytoskeleton</location>
    </subcellularLocation>
</comment>
<organism evidence="4 5">
    <name type="scientific">Pseudocercospora eumusae</name>
    <dbReference type="NCBI Taxonomy" id="321146"/>
    <lineage>
        <taxon>Eukaryota</taxon>
        <taxon>Fungi</taxon>
        <taxon>Dikarya</taxon>
        <taxon>Ascomycota</taxon>
        <taxon>Pezizomycotina</taxon>
        <taxon>Dothideomycetes</taxon>
        <taxon>Dothideomycetidae</taxon>
        <taxon>Mycosphaerellales</taxon>
        <taxon>Mycosphaerellaceae</taxon>
        <taxon>Pseudocercospora</taxon>
    </lineage>
</organism>
<keyword evidence="3" id="KW-0493">Microtubule</keyword>
<evidence type="ECO:0000256" key="2">
    <source>
        <dbReference type="ARBA" id="ARBA00023186"/>
    </source>
</evidence>
<dbReference type="PANTHER" id="PTHR21500:SF0">
    <property type="entry name" value="TUBULIN-SPECIFIC CHAPERONE A"/>
    <property type="match status" value="1"/>
</dbReference>
<dbReference type="InterPro" id="IPR036126">
    <property type="entry name" value="TBCA_sf"/>
</dbReference>
<dbReference type="GO" id="GO:0048487">
    <property type="term" value="F:beta-tubulin binding"/>
    <property type="evidence" value="ECO:0007669"/>
    <property type="project" value="InterPro"/>
</dbReference>
<keyword evidence="5" id="KW-1185">Reference proteome</keyword>
<sequence length="117" mass="12933">MPAPSQLAIATSALNRLVKEEASYHQEQKSQEARIAKLEADQSNDENAEYTLRQERKALEETTAMFPQLKQKIEDAKVKLEAQLEQDKGHGDRSSPEDIAKAKEAIAAALGAIRESS</sequence>
<dbReference type="InterPro" id="IPR004226">
    <property type="entry name" value="TBCA"/>
</dbReference>
<protein>
    <recommendedName>
        <fullName evidence="3">Tubulin-specific chaperone A</fullName>
    </recommendedName>
</protein>
<dbReference type="Proteomes" id="UP000070133">
    <property type="component" value="Unassembled WGS sequence"/>
</dbReference>
<dbReference type="PANTHER" id="PTHR21500">
    <property type="entry name" value="TUBULIN-SPECIFIC CHAPERONE A"/>
    <property type="match status" value="1"/>
</dbReference>
<dbReference type="GO" id="GO:0005874">
    <property type="term" value="C:microtubule"/>
    <property type="evidence" value="ECO:0007669"/>
    <property type="project" value="UniProtKB-KW"/>
</dbReference>
<keyword evidence="3" id="KW-0963">Cytoplasm</keyword>
<dbReference type="STRING" id="321146.A0A139HNR7"/>
<dbReference type="GO" id="GO:0007021">
    <property type="term" value="P:tubulin complex assembly"/>
    <property type="evidence" value="ECO:0007669"/>
    <property type="project" value="UniProtKB-UniRule"/>
</dbReference>
<reference evidence="4 5" key="1">
    <citation type="submission" date="2015-07" db="EMBL/GenBank/DDBJ databases">
        <title>Comparative genomics of the Sigatoka disease complex on banana suggests a link between parallel evolutionary changes in Pseudocercospora fijiensis and Pseudocercospora eumusae and increased virulence on the banana host.</title>
        <authorList>
            <person name="Chang T.-C."/>
            <person name="Salvucci A."/>
            <person name="Crous P.W."/>
            <person name="Stergiopoulos I."/>
        </authorList>
    </citation>
    <scope>NUCLEOTIDE SEQUENCE [LARGE SCALE GENOMIC DNA]</scope>
    <source>
        <strain evidence="4 5">CBS 114824</strain>
    </source>
</reference>
<dbReference type="SUPFAM" id="SSF46988">
    <property type="entry name" value="Tubulin chaperone cofactor A"/>
    <property type="match status" value="1"/>
</dbReference>
<comment type="similarity">
    <text evidence="1 3">Belongs to the TBCA family.</text>
</comment>
<evidence type="ECO:0000256" key="3">
    <source>
        <dbReference type="RuleBase" id="RU364030"/>
    </source>
</evidence>
<dbReference type="GO" id="GO:0007023">
    <property type="term" value="P:post-chaperonin tubulin folding pathway"/>
    <property type="evidence" value="ECO:0007669"/>
    <property type="project" value="UniProtKB-UniRule"/>
</dbReference>
<gene>
    <name evidence="4" type="ORF">AC578_4911</name>
</gene>
<comment type="subunit">
    <text evidence="3">Supercomplex made of cofactors A to E. Cofactors A and D function by capturing and stabilizing tubulin in a quasi-native conformation. Cofactor E binds to the cofactor D-tubulin complex; interaction with cofactor C then causes the release of tubulin polypeptides that are committed to the native state.</text>
</comment>
<proteinExistence type="inferred from homology"/>
<dbReference type="AlphaFoldDB" id="A0A139HNR7"/>
<dbReference type="Gene3D" id="1.20.58.90">
    <property type="match status" value="1"/>
</dbReference>
<evidence type="ECO:0000313" key="4">
    <source>
        <dbReference type="EMBL" id="KXT04098.1"/>
    </source>
</evidence>
<name>A0A139HNR7_9PEZI</name>
<keyword evidence="3" id="KW-0206">Cytoskeleton</keyword>
<dbReference type="GO" id="GO:0005829">
    <property type="term" value="C:cytosol"/>
    <property type="evidence" value="ECO:0007669"/>
    <property type="project" value="TreeGrafter"/>
</dbReference>
<evidence type="ECO:0000313" key="5">
    <source>
        <dbReference type="Proteomes" id="UP000070133"/>
    </source>
</evidence>
<dbReference type="Pfam" id="PF02970">
    <property type="entry name" value="TBCA"/>
    <property type="match status" value="1"/>
</dbReference>
<evidence type="ECO:0000256" key="1">
    <source>
        <dbReference type="ARBA" id="ARBA00006806"/>
    </source>
</evidence>
<comment type="caution">
    <text evidence="4">The sequence shown here is derived from an EMBL/GenBank/DDBJ whole genome shotgun (WGS) entry which is preliminary data.</text>
</comment>
<keyword evidence="2 3" id="KW-0143">Chaperone</keyword>
<accession>A0A139HNR7</accession>
<dbReference type="EMBL" id="LFZN01000024">
    <property type="protein sequence ID" value="KXT04098.1"/>
    <property type="molecule type" value="Genomic_DNA"/>
</dbReference>